<name>A0A8T2JFX2_9PIPI</name>
<dbReference type="EMBL" id="JAACNH010000004">
    <property type="protein sequence ID" value="KAG8444069.1"/>
    <property type="molecule type" value="Genomic_DNA"/>
</dbReference>
<accession>A0A8T2JFX2</accession>
<organism evidence="1 2">
    <name type="scientific">Hymenochirus boettgeri</name>
    <name type="common">Congo dwarf clawed frog</name>
    <dbReference type="NCBI Taxonomy" id="247094"/>
    <lineage>
        <taxon>Eukaryota</taxon>
        <taxon>Metazoa</taxon>
        <taxon>Chordata</taxon>
        <taxon>Craniata</taxon>
        <taxon>Vertebrata</taxon>
        <taxon>Euteleostomi</taxon>
        <taxon>Amphibia</taxon>
        <taxon>Batrachia</taxon>
        <taxon>Anura</taxon>
        <taxon>Pipoidea</taxon>
        <taxon>Pipidae</taxon>
        <taxon>Pipinae</taxon>
        <taxon>Hymenochirus</taxon>
    </lineage>
</organism>
<dbReference type="Proteomes" id="UP000812440">
    <property type="component" value="Chromosome 5"/>
</dbReference>
<keyword evidence="2" id="KW-1185">Reference proteome</keyword>
<dbReference type="AlphaFoldDB" id="A0A8T2JFX2"/>
<sequence length="62" mass="7500">MKSFCLQLYTVWKWSLQNWPRFLGFTMCCSQMKKRTLPWNIPKETAEAQYSALYQSLKGRKF</sequence>
<evidence type="ECO:0000313" key="2">
    <source>
        <dbReference type="Proteomes" id="UP000812440"/>
    </source>
</evidence>
<reference evidence="1" key="1">
    <citation type="thesis" date="2020" institute="ProQuest LLC" country="789 East Eisenhower Parkway, Ann Arbor, MI, USA">
        <title>Comparative Genomics and Chromosome Evolution.</title>
        <authorList>
            <person name="Mudd A.B."/>
        </authorList>
    </citation>
    <scope>NUCLEOTIDE SEQUENCE</scope>
    <source>
        <strain evidence="1">Female2</strain>
        <tissue evidence="1">Blood</tissue>
    </source>
</reference>
<evidence type="ECO:0000313" key="1">
    <source>
        <dbReference type="EMBL" id="KAG8444069.1"/>
    </source>
</evidence>
<proteinExistence type="predicted"/>
<protein>
    <submittedName>
        <fullName evidence="1">Uncharacterized protein</fullName>
    </submittedName>
</protein>
<gene>
    <name evidence="1" type="ORF">GDO86_009309</name>
</gene>
<comment type="caution">
    <text evidence="1">The sequence shown here is derived from an EMBL/GenBank/DDBJ whole genome shotgun (WGS) entry which is preliminary data.</text>
</comment>